<evidence type="ECO:0000256" key="6">
    <source>
        <dbReference type="ARBA" id="ARBA00022777"/>
    </source>
</evidence>
<dbReference type="InterPro" id="IPR000719">
    <property type="entry name" value="Prot_kinase_dom"/>
</dbReference>
<dbReference type="RefSeq" id="XP_021855706.1">
    <property type="nucleotide sequence ID" value="XM_022000014.2"/>
</dbReference>
<dbReference type="SMART" id="SM00220">
    <property type="entry name" value="S_TKc"/>
    <property type="match status" value="1"/>
</dbReference>
<feature type="domain" description="Protein kinase" evidence="14">
    <location>
        <begin position="419"/>
        <end position="719"/>
    </location>
</feature>
<dbReference type="PROSITE" id="PS00108">
    <property type="entry name" value="PROTEIN_KINASE_ST"/>
    <property type="match status" value="1"/>
</dbReference>
<evidence type="ECO:0000256" key="3">
    <source>
        <dbReference type="ARBA" id="ARBA00022692"/>
    </source>
</evidence>
<keyword evidence="4" id="KW-0732">Signal</keyword>
<keyword evidence="2" id="KW-0808">Transferase</keyword>
<evidence type="ECO:0000256" key="12">
    <source>
        <dbReference type="PROSITE-ProRule" id="PRU10141"/>
    </source>
</evidence>
<evidence type="ECO:0000256" key="11">
    <source>
        <dbReference type="ARBA" id="ARBA00023180"/>
    </source>
</evidence>
<feature type="binding site" evidence="12">
    <location>
        <position position="448"/>
    </location>
    <ligand>
        <name>ATP</name>
        <dbReference type="ChEBI" id="CHEBI:30616"/>
    </ligand>
</feature>
<evidence type="ECO:0000256" key="10">
    <source>
        <dbReference type="ARBA" id="ARBA00023157"/>
    </source>
</evidence>
<dbReference type="GO" id="GO:0005524">
    <property type="term" value="F:ATP binding"/>
    <property type="evidence" value="ECO:0007669"/>
    <property type="project" value="UniProtKB-UniRule"/>
</dbReference>
<protein>
    <submittedName>
        <fullName evidence="16">G-type lectin S-receptor-like serine/threonine-protein kinase At5g35370 isoform X2</fullName>
    </submittedName>
</protein>
<keyword evidence="9 13" id="KW-0472">Membrane</keyword>
<dbReference type="PANTHER" id="PTHR47974">
    <property type="entry name" value="OS07G0415500 PROTEIN"/>
    <property type="match status" value="1"/>
</dbReference>
<dbReference type="PIRSF" id="PIRSF000641">
    <property type="entry name" value="SRK"/>
    <property type="match status" value="1"/>
</dbReference>
<evidence type="ECO:0000313" key="15">
    <source>
        <dbReference type="Proteomes" id="UP000813463"/>
    </source>
</evidence>
<evidence type="ECO:0000256" key="2">
    <source>
        <dbReference type="ARBA" id="ARBA00022679"/>
    </source>
</evidence>
<dbReference type="AlphaFoldDB" id="A0A9R0IUP8"/>
<dbReference type="PANTHER" id="PTHR47974:SF27">
    <property type="entry name" value="RECEPTOR-LIKE SERINE_THREONINE-PROTEIN KINASE"/>
    <property type="match status" value="1"/>
</dbReference>
<keyword evidence="7 12" id="KW-0067">ATP-binding</keyword>
<keyword evidence="11" id="KW-0325">Glycoprotein</keyword>
<evidence type="ECO:0000256" key="8">
    <source>
        <dbReference type="ARBA" id="ARBA00022989"/>
    </source>
</evidence>
<dbReference type="CDD" id="cd14066">
    <property type="entry name" value="STKc_IRAK"/>
    <property type="match status" value="1"/>
</dbReference>
<dbReference type="Pfam" id="PF00954">
    <property type="entry name" value="S_locus_glycop"/>
    <property type="match status" value="1"/>
</dbReference>
<keyword evidence="10" id="KW-1015">Disulfide bond</keyword>
<proteinExistence type="predicted"/>
<dbReference type="PROSITE" id="PS50011">
    <property type="entry name" value="PROTEIN_KINASE_DOM"/>
    <property type="match status" value="1"/>
</dbReference>
<dbReference type="SUPFAM" id="SSF56112">
    <property type="entry name" value="Protein kinase-like (PK-like)"/>
    <property type="match status" value="1"/>
</dbReference>
<dbReference type="Proteomes" id="UP000813463">
    <property type="component" value="Chromosome 2"/>
</dbReference>
<sequence>MVLFCIHKTKLSRQLFTIQAINKPTSTYVSYMLHPTPLFGQQIVMLRYQIPSFHSPTDTVVMGQSLPVGTSLISSVSNSDDDLSSGNYSLSVTTSDTILQWGGSTYWKLSMDPNAHRNSNYVVEYLLVDAKGLYLFARNGSIIVLQVNFFPSEFRIAKVNPNGQLIIRSYSGRVWNQDFVWPRDSCGIPYICGAIKLCSADGESSGPVCSCPSGFIPEHQASGCIPSDTSLSLPLSCDSSHNQTSENSQNISYQGLGVGKYYFAIRFSDPIKYGINSSMCQNFCSKDCSCMGFFHRNSTGSCFLIHNHLGSFMSNVVGGSDLLGYIKIVDALYATEDNADDSNGRRQVITLVALIIFPFVGLLVAAGLCLRWWRNWMKSKVGLEKSGNLSSLSSGDLEAFSIPGLPVRYDYEELREATDNFSTQIGSGGFGAVYKGKLPDKSVVAVKKITNLGVEGKREFCTEIAVIGNIRHVNLVKLKGYCVEGNQRLLVYEYMNHGSMDRTLFGNGPVLEWQERVDIALGTAHALAYLHSGCERKIIHCDVKPENILLHDHFQPKVSDFGLSKLLNPEQSSHFTTMRGTRGYLAPEWLTSSGISEKTDVYSYGMVLLELVSGRKNCSLQPMQQSHSLDDDNSFGISSSTSSNSGVVYFPMLALEMHEQGRYLELADLRLEGRVTSEEVQKLVCIALCCAHEDPGLRPSMGSVVGMLEGRISLGHPRLEALNFLRFYGRRFAEPCVVGNVGEQSDRYHQLNASQSASEHSILSYTSSQQVSGPR</sequence>
<keyword evidence="6" id="KW-0418">Kinase</keyword>
<dbReference type="GeneID" id="110795042"/>
<keyword evidence="5 12" id="KW-0547">Nucleotide-binding</keyword>
<dbReference type="FunFam" id="1.10.510.10:FF:000621">
    <property type="entry name" value="Serine/threonine-protein kinase"/>
    <property type="match status" value="1"/>
</dbReference>
<evidence type="ECO:0000256" key="4">
    <source>
        <dbReference type="ARBA" id="ARBA00022729"/>
    </source>
</evidence>
<dbReference type="InterPro" id="IPR000858">
    <property type="entry name" value="S_locus_glycoprot_dom"/>
</dbReference>
<dbReference type="Pfam" id="PF00069">
    <property type="entry name" value="Pkinase"/>
    <property type="match status" value="1"/>
</dbReference>
<keyword evidence="3 13" id="KW-0812">Transmembrane</keyword>
<dbReference type="InterPro" id="IPR024171">
    <property type="entry name" value="SRK-like_kinase"/>
</dbReference>
<dbReference type="GO" id="GO:0004674">
    <property type="term" value="F:protein serine/threonine kinase activity"/>
    <property type="evidence" value="ECO:0007669"/>
    <property type="project" value="UniProtKB-KW"/>
</dbReference>
<evidence type="ECO:0000256" key="13">
    <source>
        <dbReference type="SAM" id="Phobius"/>
    </source>
</evidence>
<dbReference type="PROSITE" id="PS00107">
    <property type="entry name" value="PROTEIN_KINASE_ATP"/>
    <property type="match status" value="1"/>
</dbReference>
<gene>
    <name evidence="16" type="primary">LOC110795042</name>
</gene>
<dbReference type="Gene3D" id="3.30.200.20">
    <property type="entry name" value="Phosphorylase Kinase, domain 1"/>
    <property type="match status" value="1"/>
</dbReference>
<reference evidence="15" key="1">
    <citation type="journal article" date="2021" name="Nat. Commun.">
        <title>Genomic analyses provide insights into spinach domestication and the genetic basis of agronomic traits.</title>
        <authorList>
            <person name="Cai X."/>
            <person name="Sun X."/>
            <person name="Xu C."/>
            <person name="Sun H."/>
            <person name="Wang X."/>
            <person name="Ge C."/>
            <person name="Zhang Z."/>
            <person name="Wang Q."/>
            <person name="Fei Z."/>
            <person name="Jiao C."/>
            <person name="Wang Q."/>
        </authorList>
    </citation>
    <scope>NUCLEOTIDE SEQUENCE [LARGE SCALE GENOMIC DNA]</scope>
    <source>
        <strain evidence="15">cv. Varoflay</strain>
    </source>
</reference>
<dbReference type="GO" id="GO:0016020">
    <property type="term" value="C:membrane"/>
    <property type="evidence" value="ECO:0007669"/>
    <property type="project" value="UniProtKB-SubCell"/>
</dbReference>
<organism evidence="15 16">
    <name type="scientific">Spinacia oleracea</name>
    <name type="common">Spinach</name>
    <dbReference type="NCBI Taxonomy" id="3562"/>
    <lineage>
        <taxon>Eukaryota</taxon>
        <taxon>Viridiplantae</taxon>
        <taxon>Streptophyta</taxon>
        <taxon>Embryophyta</taxon>
        <taxon>Tracheophyta</taxon>
        <taxon>Spermatophyta</taxon>
        <taxon>Magnoliopsida</taxon>
        <taxon>eudicotyledons</taxon>
        <taxon>Gunneridae</taxon>
        <taxon>Pentapetalae</taxon>
        <taxon>Caryophyllales</taxon>
        <taxon>Chenopodiaceae</taxon>
        <taxon>Chenopodioideae</taxon>
        <taxon>Anserineae</taxon>
        <taxon>Spinacia</taxon>
    </lineage>
</organism>
<dbReference type="InterPro" id="IPR017441">
    <property type="entry name" value="Protein_kinase_ATP_BS"/>
</dbReference>
<name>A0A9R0IUP8_SPIOL</name>
<dbReference type="FunFam" id="3.30.200.20:FF:000178">
    <property type="entry name" value="serine/threonine-protein kinase PBS1-like"/>
    <property type="match status" value="1"/>
</dbReference>
<evidence type="ECO:0000256" key="1">
    <source>
        <dbReference type="ARBA" id="ARBA00004167"/>
    </source>
</evidence>
<feature type="transmembrane region" description="Helical" evidence="13">
    <location>
        <begin position="348"/>
        <end position="370"/>
    </location>
</feature>
<dbReference type="Gene3D" id="1.10.510.10">
    <property type="entry name" value="Transferase(Phosphotransferase) domain 1"/>
    <property type="match status" value="1"/>
</dbReference>
<evidence type="ECO:0000259" key="14">
    <source>
        <dbReference type="PROSITE" id="PS50011"/>
    </source>
</evidence>
<reference evidence="16" key="2">
    <citation type="submission" date="2025-08" db="UniProtKB">
        <authorList>
            <consortium name="RefSeq"/>
        </authorList>
    </citation>
    <scope>IDENTIFICATION</scope>
    <source>
        <tissue evidence="16">Leaf</tissue>
    </source>
</reference>
<dbReference type="GO" id="GO:0048544">
    <property type="term" value="P:recognition of pollen"/>
    <property type="evidence" value="ECO:0007669"/>
    <property type="project" value="InterPro"/>
</dbReference>
<keyword evidence="8 13" id="KW-1133">Transmembrane helix</keyword>
<dbReference type="InterPro" id="IPR008271">
    <property type="entry name" value="Ser/Thr_kinase_AS"/>
</dbReference>
<dbReference type="InterPro" id="IPR011009">
    <property type="entry name" value="Kinase-like_dom_sf"/>
</dbReference>
<keyword evidence="15" id="KW-1185">Reference proteome</keyword>
<evidence type="ECO:0000256" key="9">
    <source>
        <dbReference type="ARBA" id="ARBA00023136"/>
    </source>
</evidence>
<accession>A0A9R0IUP8</accession>
<evidence type="ECO:0000256" key="5">
    <source>
        <dbReference type="ARBA" id="ARBA00022741"/>
    </source>
</evidence>
<comment type="subcellular location">
    <subcellularLocation>
        <location evidence="1">Membrane</location>
        <topology evidence="1">Single-pass membrane protein</topology>
    </subcellularLocation>
</comment>
<evidence type="ECO:0000313" key="16">
    <source>
        <dbReference type="RefSeq" id="XP_021855706.1"/>
    </source>
</evidence>
<evidence type="ECO:0000256" key="7">
    <source>
        <dbReference type="ARBA" id="ARBA00022840"/>
    </source>
</evidence>